<evidence type="ECO:0000313" key="2">
    <source>
        <dbReference type="Proteomes" id="UP001592530"/>
    </source>
</evidence>
<name>A0ABV6XCS2_9ACTN</name>
<protein>
    <submittedName>
        <fullName evidence="1">ATP/GTP-binding protein</fullName>
    </submittedName>
</protein>
<sequence length="880" mass="95752">MAGKDLRALFASNDRDLDVADAFTNREAQWGAVASALAAQLHTVTARGFDVQDVEAPRDNVVCFHGTGGIGKSTLARRIEASLADRDRPAQWPPLQLAARVLPIRIDLARAAGADLERVVLSLRLAVTVLQRPMPAFDLAFARYWEQAHPGEDLQDYLHRTSSAFARFADATSLPEQLKDTLADVAQAVAVPGAVVGAAARLASAAARAVRERRSTVRALSGCARLADLLEAEPDTELLSYLPHLLAYDLAQVHGKEPVLPVVLLDTFEDTGDRIHRDLERYLQRVVWLMPNVLFLVSGRNRLQWGDQDVVGQLDWTGPAAWPGLAGAGRRQLLVGDFTAADSEDYLARRLTVAGRPLIEANIRAQLAARSAGLPLYLDLAVMRYLEVRRTRTPSSEDFDMDFAALIARTMADLTPEERDALRAAALFEEFSIALVTAAAGLPQEAAAARLVQRPFVDQDLAGQWRYHLHRAVRTALLGTADTSDDAWSERDWHNAAARAFTALGTEWKQGVPGDRRLLVACLRQGLALARDHRLDLDWLEHGAFAYTADSVWEPLTPPAALTTGPSTDQGPVALLTELLSALARRQHEPRPRTADRLQAVVDAHRLPPALQDMALYYLAKVQRDLGRTAASAAGMAAVVDGAGRYAAPARRGLAHLARIQGDFPTALEMAQHLGWEGRHHRVEGDIWWANGEFTRAAGAFRSARTEAEQHRVQGEAATAQALRALVLGFADPDRAGDEIDLAEQLLRPLVLRASGFNAALAALAAQAGSAPTEQGDLPGRIAAVRAQIQAAGLEPLTAQADLVLVLHHAVRSDHTAAAEQVERMQQQAPPGGDHAYLVHIAAFLADQPLPDGVLPVRWLASQDTVRDRWSRLVERRRTA</sequence>
<dbReference type="SUPFAM" id="SSF52540">
    <property type="entry name" value="P-loop containing nucleoside triphosphate hydrolases"/>
    <property type="match status" value="1"/>
</dbReference>
<gene>
    <name evidence="1" type="ORF">ACEZDB_36050</name>
</gene>
<reference evidence="1 2" key="1">
    <citation type="submission" date="2024-09" db="EMBL/GenBank/DDBJ databases">
        <authorList>
            <person name="Lee S.D."/>
        </authorList>
    </citation>
    <scope>NUCLEOTIDE SEQUENCE [LARGE SCALE GENOMIC DNA]</scope>
    <source>
        <strain evidence="1 2">N1-3</strain>
    </source>
</reference>
<comment type="caution">
    <text evidence="1">The sequence shown here is derived from an EMBL/GenBank/DDBJ whole genome shotgun (WGS) entry which is preliminary data.</text>
</comment>
<dbReference type="EMBL" id="JBHEZY010000024">
    <property type="protein sequence ID" value="MFC1436061.1"/>
    <property type="molecule type" value="Genomic_DNA"/>
</dbReference>
<dbReference type="InterPro" id="IPR027417">
    <property type="entry name" value="P-loop_NTPase"/>
</dbReference>
<evidence type="ECO:0000313" key="1">
    <source>
        <dbReference type="EMBL" id="MFC1436061.1"/>
    </source>
</evidence>
<accession>A0ABV6XCS2</accession>
<dbReference type="RefSeq" id="WP_380559507.1">
    <property type="nucleotide sequence ID" value="NZ_JBHEZY010000024.1"/>
</dbReference>
<organism evidence="1 2">
    <name type="scientific">Streptacidiphilus alkalitolerans</name>
    <dbReference type="NCBI Taxonomy" id="3342712"/>
    <lineage>
        <taxon>Bacteria</taxon>
        <taxon>Bacillati</taxon>
        <taxon>Actinomycetota</taxon>
        <taxon>Actinomycetes</taxon>
        <taxon>Kitasatosporales</taxon>
        <taxon>Streptomycetaceae</taxon>
        <taxon>Streptacidiphilus</taxon>
    </lineage>
</organism>
<dbReference type="Proteomes" id="UP001592530">
    <property type="component" value="Unassembled WGS sequence"/>
</dbReference>
<proteinExistence type="predicted"/>